<name>A0A3N1G917_9ACTN</name>
<dbReference type="Proteomes" id="UP000276232">
    <property type="component" value="Unassembled WGS sequence"/>
</dbReference>
<feature type="transmembrane region" description="Helical" evidence="2">
    <location>
        <begin position="251"/>
        <end position="269"/>
    </location>
</feature>
<evidence type="ECO:0008006" key="5">
    <source>
        <dbReference type="Google" id="ProtNLM"/>
    </source>
</evidence>
<keyword evidence="2" id="KW-1133">Transmembrane helix</keyword>
<evidence type="ECO:0000256" key="1">
    <source>
        <dbReference type="SAM" id="Coils"/>
    </source>
</evidence>
<keyword evidence="2" id="KW-0472">Membrane</keyword>
<accession>A0A3N1G917</accession>
<sequence length="280" mass="28897">MASNTSTEDQHSGGALGAVRRRPAATAAIAAGGLAVGAVVGLALPDEYTAETRLAVGADDVRALSIPGYALGVEQIAASAARYLGDTQARGQLEGLLGPDAVDVSSVSASPIPDSSILRVEAVAGTEDVALRAASVIRDELVDRSAEVNSAADPDATLQALGDVSRRLATAERERDRLAGVLDGSAVAPSTETEERYVDVQAEVDVLQAERNAVSRQYEDALVERDEAFRLVAVAEPAIARSSTVGDVQRYGFIGLVLGGLAAVVVAVARERAPRRSLDA</sequence>
<feature type="coiled-coil region" evidence="1">
    <location>
        <begin position="190"/>
        <end position="224"/>
    </location>
</feature>
<reference evidence="3 4" key="1">
    <citation type="journal article" date="2015" name="Stand. Genomic Sci.">
        <title>Genomic Encyclopedia of Bacterial and Archaeal Type Strains, Phase III: the genomes of soil and plant-associated and newly described type strains.</title>
        <authorList>
            <person name="Whitman W.B."/>
            <person name="Woyke T."/>
            <person name="Klenk H.P."/>
            <person name="Zhou Y."/>
            <person name="Lilburn T.G."/>
            <person name="Beck B.J."/>
            <person name="De Vos P."/>
            <person name="Vandamme P."/>
            <person name="Eisen J.A."/>
            <person name="Garrity G."/>
            <person name="Hugenholtz P."/>
            <person name="Kyrpides N.C."/>
        </authorList>
    </citation>
    <scope>NUCLEOTIDE SEQUENCE [LARGE SCALE GENOMIC DNA]</scope>
    <source>
        <strain evidence="3 4">CECT 7306</strain>
    </source>
</reference>
<evidence type="ECO:0000256" key="2">
    <source>
        <dbReference type="SAM" id="Phobius"/>
    </source>
</evidence>
<dbReference type="RefSeq" id="WP_148058119.1">
    <property type="nucleotide sequence ID" value="NZ_RJKN01000010.1"/>
</dbReference>
<proteinExistence type="predicted"/>
<organism evidence="3 4">
    <name type="scientific">Pseudokineococcus lusitanus</name>
    <dbReference type="NCBI Taxonomy" id="763993"/>
    <lineage>
        <taxon>Bacteria</taxon>
        <taxon>Bacillati</taxon>
        <taxon>Actinomycetota</taxon>
        <taxon>Actinomycetes</taxon>
        <taxon>Kineosporiales</taxon>
        <taxon>Kineosporiaceae</taxon>
        <taxon>Pseudokineococcus</taxon>
    </lineage>
</organism>
<protein>
    <recommendedName>
        <fullName evidence="5">Polysaccharide chain length determinant N-terminal domain-containing protein</fullName>
    </recommendedName>
</protein>
<keyword evidence="1" id="KW-0175">Coiled coil</keyword>
<gene>
    <name evidence="3" type="ORF">EDC03_3219</name>
</gene>
<comment type="caution">
    <text evidence="3">The sequence shown here is derived from an EMBL/GenBank/DDBJ whole genome shotgun (WGS) entry which is preliminary data.</text>
</comment>
<dbReference type="EMBL" id="RJKN01000010">
    <property type="protein sequence ID" value="ROP26749.1"/>
    <property type="molecule type" value="Genomic_DNA"/>
</dbReference>
<dbReference type="AlphaFoldDB" id="A0A3N1G917"/>
<keyword evidence="4" id="KW-1185">Reference proteome</keyword>
<evidence type="ECO:0000313" key="3">
    <source>
        <dbReference type="EMBL" id="ROP26749.1"/>
    </source>
</evidence>
<dbReference type="InParanoid" id="A0A3N1G917"/>
<keyword evidence="2" id="KW-0812">Transmembrane</keyword>
<evidence type="ECO:0000313" key="4">
    <source>
        <dbReference type="Proteomes" id="UP000276232"/>
    </source>
</evidence>